<dbReference type="AlphaFoldDB" id="A0A517QY24"/>
<evidence type="ECO:0000313" key="4">
    <source>
        <dbReference type="Proteomes" id="UP000317318"/>
    </source>
</evidence>
<dbReference type="GO" id="GO:0035438">
    <property type="term" value="F:cyclic-di-GMP binding"/>
    <property type="evidence" value="ECO:0007669"/>
    <property type="project" value="InterPro"/>
</dbReference>
<evidence type="ECO:0000313" key="3">
    <source>
        <dbReference type="EMBL" id="QDT36460.1"/>
    </source>
</evidence>
<dbReference type="InterPro" id="IPR009875">
    <property type="entry name" value="PilZ_domain"/>
</dbReference>
<dbReference type="EMBL" id="CP036268">
    <property type="protein sequence ID" value="QDT36460.1"/>
    <property type="molecule type" value="Genomic_DNA"/>
</dbReference>
<dbReference type="RefSeq" id="WP_145362663.1">
    <property type="nucleotide sequence ID" value="NZ_CP036268.1"/>
</dbReference>
<accession>A0A517QY24</accession>
<organism evidence="3 4">
    <name type="scientific">Stratiformator vulcanicus</name>
    <dbReference type="NCBI Taxonomy" id="2527980"/>
    <lineage>
        <taxon>Bacteria</taxon>
        <taxon>Pseudomonadati</taxon>
        <taxon>Planctomycetota</taxon>
        <taxon>Planctomycetia</taxon>
        <taxon>Planctomycetales</taxon>
        <taxon>Planctomycetaceae</taxon>
        <taxon>Stratiformator</taxon>
    </lineage>
</organism>
<proteinExistence type="predicted"/>
<sequence>MILNSTDRRSKDDRRAEPRPAQDVSIRFLAGDGTAGALCDARLADASTSGVRIASERPVENGTALLIEAHHGPQRLNLSAKVMWCREKDDWHLIGCRLNAPLTHRQAGLLRSIAEATAPDAS</sequence>
<feature type="region of interest" description="Disordered" evidence="1">
    <location>
        <begin position="1"/>
        <end position="23"/>
    </location>
</feature>
<reference evidence="3 4" key="1">
    <citation type="submission" date="2019-02" db="EMBL/GenBank/DDBJ databases">
        <title>Deep-cultivation of Planctomycetes and their phenomic and genomic characterization uncovers novel biology.</title>
        <authorList>
            <person name="Wiegand S."/>
            <person name="Jogler M."/>
            <person name="Boedeker C."/>
            <person name="Pinto D."/>
            <person name="Vollmers J."/>
            <person name="Rivas-Marin E."/>
            <person name="Kohn T."/>
            <person name="Peeters S.H."/>
            <person name="Heuer A."/>
            <person name="Rast P."/>
            <person name="Oberbeckmann S."/>
            <person name="Bunk B."/>
            <person name="Jeske O."/>
            <person name="Meyerdierks A."/>
            <person name="Storesund J.E."/>
            <person name="Kallscheuer N."/>
            <person name="Luecker S."/>
            <person name="Lage O.M."/>
            <person name="Pohl T."/>
            <person name="Merkel B.J."/>
            <person name="Hornburger P."/>
            <person name="Mueller R.-W."/>
            <person name="Bruemmer F."/>
            <person name="Labrenz M."/>
            <person name="Spormann A.M."/>
            <person name="Op den Camp H."/>
            <person name="Overmann J."/>
            <person name="Amann R."/>
            <person name="Jetten M.S.M."/>
            <person name="Mascher T."/>
            <person name="Medema M.H."/>
            <person name="Devos D.P."/>
            <person name="Kaster A.-K."/>
            <person name="Ovreas L."/>
            <person name="Rohde M."/>
            <person name="Galperin M.Y."/>
            <person name="Jogler C."/>
        </authorList>
    </citation>
    <scope>NUCLEOTIDE SEQUENCE [LARGE SCALE GENOMIC DNA]</scope>
    <source>
        <strain evidence="3 4">Pan189</strain>
    </source>
</reference>
<keyword evidence="4" id="KW-1185">Reference proteome</keyword>
<dbReference type="Pfam" id="PF07238">
    <property type="entry name" value="PilZ"/>
    <property type="match status" value="1"/>
</dbReference>
<dbReference type="Proteomes" id="UP000317318">
    <property type="component" value="Chromosome"/>
</dbReference>
<feature type="domain" description="PilZ" evidence="2">
    <location>
        <begin position="13"/>
        <end position="112"/>
    </location>
</feature>
<dbReference type="Gene3D" id="2.40.10.220">
    <property type="entry name" value="predicted glycosyltransferase like domains"/>
    <property type="match status" value="1"/>
</dbReference>
<dbReference type="SUPFAM" id="SSF141371">
    <property type="entry name" value="PilZ domain-like"/>
    <property type="match status" value="1"/>
</dbReference>
<gene>
    <name evidence="3" type="ORF">Pan189_08170</name>
</gene>
<evidence type="ECO:0000256" key="1">
    <source>
        <dbReference type="SAM" id="MobiDB-lite"/>
    </source>
</evidence>
<dbReference type="KEGG" id="svp:Pan189_08170"/>
<protein>
    <submittedName>
        <fullName evidence="3">PilZ domain protein</fullName>
    </submittedName>
</protein>
<name>A0A517QY24_9PLAN</name>
<feature type="compositionally biased region" description="Basic and acidic residues" evidence="1">
    <location>
        <begin position="1"/>
        <end position="20"/>
    </location>
</feature>
<evidence type="ECO:0000259" key="2">
    <source>
        <dbReference type="Pfam" id="PF07238"/>
    </source>
</evidence>
<dbReference type="OrthoDB" id="6182366at2"/>